<accession>A0ABD0NF95</accession>
<keyword evidence="2" id="KW-1185">Reference proteome</keyword>
<protein>
    <submittedName>
        <fullName evidence="1">Uncharacterized protein</fullName>
    </submittedName>
</protein>
<dbReference type="Proteomes" id="UP001529510">
    <property type="component" value="Unassembled WGS sequence"/>
</dbReference>
<organism evidence="1 2">
    <name type="scientific">Cirrhinus mrigala</name>
    <name type="common">Mrigala</name>
    <dbReference type="NCBI Taxonomy" id="683832"/>
    <lineage>
        <taxon>Eukaryota</taxon>
        <taxon>Metazoa</taxon>
        <taxon>Chordata</taxon>
        <taxon>Craniata</taxon>
        <taxon>Vertebrata</taxon>
        <taxon>Euteleostomi</taxon>
        <taxon>Actinopterygii</taxon>
        <taxon>Neopterygii</taxon>
        <taxon>Teleostei</taxon>
        <taxon>Ostariophysi</taxon>
        <taxon>Cypriniformes</taxon>
        <taxon>Cyprinidae</taxon>
        <taxon>Labeoninae</taxon>
        <taxon>Labeonini</taxon>
        <taxon>Cirrhinus</taxon>
    </lineage>
</organism>
<comment type="caution">
    <text evidence="1">The sequence shown here is derived from an EMBL/GenBank/DDBJ whole genome shotgun (WGS) entry which is preliminary data.</text>
</comment>
<reference evidence="1 2" key="1">
    <citation type="submission" date="2024-05" db="EMBL/GenBank/DDBJ databases">
        <title>Genome sequencing and assembly of Indian major carp, Cirrhinus mrigala (Hamilton, 1822).</title>
        <authorList>
            <person name="Mohindra V."/>
            <person name="Chowdhury L.M."/>
            <person name="Lal K."/>
            <person name="Jena J.K."/>
        </authorList>
    </citation>
    <scope>NUCLEOTIDE SEQUENCE [LARGE SCALE GENOMIC DNA]</scope>
    <source>
        <strain evidence="1">CM1030</strain>
        <tissue evidence="1">Blood</tissue>
    </source>
</reference>
<evidence type="ECO:0000313" key="1">
    <source>
        <dbReference type="EMBL" id="KAL0160312.1"/>
    </source>
</evidence>
<proteinExistence type="predicted"/>
<dbReference type="AlphaFoldDB" id="A0ABD0NF95"/>
<gene>
    <name evidence="1" type="ORF">M9458_044037</name>
</gene>
<name>A0ABD0NF95_CIRMR</name>
<feature type="non-terminal residue" evidence="1">
    <location>
        <position position="53"/>
    </location>
</feature>
<feature type="non-terminal residue" evidence="1">
    <location>
        <position position="1"/>
    </location>
</feature>
<dbReference type="EMBL" id="JAMKFB020000022">
    <property type="protein sequence ID" value="KAL0160312.1"/>
    <property type="molecule type" value="Genomic_DNA"/>
</dbReference>
<sequence length="53" mass="5867">HGCDPGRAQDPDAGLWAFYRRNETNTRKLSSEDFLISKPQAKPVSSPLSTAYS</sequence>
<evidence type="ECO:0000313" key="2">
    <source>
        <dbReference type="Proteomes" id="UP001529510"/>
    </source>
</evidence>